<gene>
    <name evidence="8" type="ORF">DM01DRAFT_1340575</name>
</gene>
<accession>A0A1X2G3Q1</accession>
<comment type="caution">
    <text evidence="8">The sequence shown here is derived from an EMBL/GenBank/DDBJ whole genome shotgun (WGS) entry which is preliminary data.</text>
</comment>
<dbReference type="Proteomes" id="UP000242146">
    <property type="component" value="Unassembled WGS sequence"/>
</dbReference>
<evidence type="ECO:0000259" key="7">
    <source>
        <dbReference type="PROSITE" id="PS51294"/>
    </source>
</evidence>
<dbReference type="InterPro" id="IPR017930">
    <property type="entry name" value="Myb_dom"/>
</dbReference>
<evidence type="ECO:0000256" key="4">
    <source>
        <dbReference type="ARBA" id="ARBA00023242"/>
    </source>
</evidence>
<feature type="region of interest" description="Disordered" evidence="5">
    <location>
        <begin position="302"/>
        <end position="321"/>
    </location>
</feature>
<keyword evidence="2" id="KW-0238">DNA-binding</keyword>
<keyword evidence="3" id="KW-0804">Transcription</keyword>
<dbReference type="EMBL" id="MCGT01000051">
    <property type="protein sequence ID" value="ORX44019.1"/>
    <property type="molecule type" value="Genomic_DNA"/>
</dbReference>
<dbReference type="OrthoDB" id="2143914at2759"/>
<protein>
    <recommendedName>
        <fullName evidence="10">Homeodomain-like protein</fullName>
    </recommendedName>
</protein>
<dbReference type="CDD" id="cd00167">
    <property type="entry name" value="SANT"/>
    <property type="match status" value="1"/>
</dbReference>
<dbReference type="Pfam" id="PF13921">
    <property type="entry name" value="Myb_DNA-bind_6"/>
    <property type="match status" value="1"/>
</dbReference>
<dbReference type="GO" id="GO:0001006">
    <property type="term" value="F:RNA polymerase III type 3 promoter sequence-specific DNA binding"/>
    <property type="evidence" value="ECO:0007669"/>
    <property type="project" value="TreeGrafter"/>
</dbReference>
<dbReference type="AlphaFoldDB" id="A0A1X2G3Q1"/>
<dbReference type="SUPFAM" id="SSF46689">
    <property type="entry name" value="Homeodomain-like"/>
    <property type="match status" value="3"/>
</dbReference>
<dbReference type="PANTHER" id="PTHR46621">
    <property type="entry name" value="SNRNA-ACTIVATING PROTEIN COMPLEX SUBUNIT 4"/>
    <property type="match status" value="1"/>
</dbReference>
<dbReference type="SMART" id="SM00717">
    <property type="entry name" value="SANT"/>
    <property type="match status" value="5"/>
</dbReference>
<feature type="domain" description="Myb-like" evidence="6">
    <location>
        <begin position="143"/>
        <end position="195"/>
    </location>
</feature>
<dbReference type="PROSITE" id="PS51294">
    <property type="entry name" value="HTH_MYB"/>
    <property type="match status" value="1"/>
</dbReference>
<dbReference type="Pfam" id="PF00249">
    <property type="entry name" value="Myb_DNA-binding"/>
    <property type="match status" value="1"/>
</dbReference>
<feature type="domain" description="HTH myb-type" evidence="7">
    <location>
        <begin position="143"/>
        <end position="199"/>
    </location>
</feature>
<evidence type="ECO:0000256" key="3">
    <source>
        <dbReference type="ARBA" id="ARBA00023163"/>
    </source>
</evidence>
<dbReference type="InterPro" id="IPR001005">
    <property type="entry name" value="SANT/Myb"/>
</dbReference>
<name>A0A1X2G3Q1_9FUNG</name>
<evidence type="ECO:0000313" key="9">
    <source>
        <dbReference type="Proteomes" id="UP000242146"/>
    </source>
</evidence>
<dbReference type="PANTHER" id="PTHR46621:SF1">
    <property type="entry name" value="SNRNA-ACTIVATING PROTEIN COMPLEX SUBUNIT 4"/>
    <property type="match status" value="1"/>
</dbReference>
<evidence type="ECO:0000313" key="8">
    <source>
        <dbReference type="EMBL" id="ORX44019.1"/>
    </source>
</evidence>
<dbReference type="STRING" id="101127.A0A1X2G3Q1"/>
<evidence type="ECO:0008006" key="10">
    <source>
        <dbReference type="Google" id="ProtNLM"/>
    </source>
</evidence>
<evidence type="ECO:0000256" key="1">
    <source>
        <dbReference type="ARBA" id="ARBA00023015"/>
    </source>
</evidence>
<dbReference type="InterPro" id="IPR051575">
    <property type="entry name" value="Myb-like_DNA-bd"/>
</dbReference>
<evidence type="ECO:0000256" key="2">
    <source>
        <dbReference type="ARBA" id="ARBA00023125"/>
    </source>
</evidence>
<dbReference type="GO" id="GO:0000978">
    <property type="term" value="F:RNA polymerase II cis-regulatory region sequence-specific DNA binding"/>
    <property type="evidence" value="ECO:0007669"/>
    <property type="project" value="TreeGrafter"/>
</dbReference>
<evidence type="ECO:0000256" key="5">
    <source>
        <dbReference type="SAM" id="MobiDB-lite"/>
    </source>
</evidence>
<dbReference type="GO" id="GO:0042796">
    <property type="term" value="P:snRNA transcription by RNA polymerase III"/>
    <property type="evidence" value="ECO:0007669"/>
    <property type="project" value="TreeGrafter"/>
</dbReference>
<dbReference type="InterPro" id="IPR009057">
    <property type="entry name" value="Homeodomain-like_sf"/>
</dbReference>
<organism evidence="8 9">
    <name type="scientific">Hesseltinella vesiculosa</name>
    <dbReference type="NCBI Taxonomy" id="101127"/>
    <lineage>
        <taxon>Eukaryota</taxon>
        <taxon>Fungi</taxon>
        <taxon>Fungi incertae sedis</taxon>
        <taxon>Mucoromycota</taxon>
        <taxon>Mucoromycotina</taxon>
        <taxon>Mucoromycetes</taxon>
        <taxon>Mucorales</taxon>
        <taxon>Cunninghamellaceae</taxon>
        <taxon>Hesseltinella</taxon>
    </lineage>
</organism>
<keyword evidence="9" id="KW-1185">Reference proteome</keyword>
<sequence>MLKSLATALSSCRLECRYQAQRYISAETRLAHIGNQGRSRIQWTQEDTDLLLKAYKEHGPAYSYITKTYFPTRPVVTIFNRCKLLFDNSLYRGPFEQDEISKLTELTKGIIDENQIDWVAIQQQMPKPRPLPLLRNHWFHSINPRFNRGRWTDEEKLKFDKIMDTVGGSGNWEQISALMGSRTPRQCLERFRWQLVPTVKGTFSKHEDELMLKVIAHLGDKDFLKIKQAMNSPRSARHLSQHYRYKLDPQYDRSPWTQSEEDRLVSLYHELGDMTKVRNTMASKRHPKDMWNRYHCATLRQRSAKRRKATREAGHTISSTG</sequence>
<dbReference type="GO" id="GO:0019185">
    <property type="term" value="C:snRNA-activating protein complex"/>
    <property type="evidence" value="ECO:0007669"/>
    <property type="project" value="TreeGrafter"/>
</dbReference>
<reference evidence="8 9" key="1">
    <citation type="submission" date="2016-07" db="EMBL/GenBank/DDBJ databases">
        <title>Pervasive Adenine N6-methylation of Active Genes in Fungi.</title>
        <authorList>
            <consortium name="DOE Joint Genome Institute"/>
            <person name="Mondo S.J."/>
            <person name="Dannebaum R.O."/>
            <person name="Kuo R.C."/>
            <person name="Labutti K."/>
            <person name="Haridas S."/>
            <person name="Kuo A."/>
            <person name="Salamov A."/>
            <person name="Ahrendt S.R."/>
            <person name="Lipzen A."/>
            <person name="Sullivan W."/>
            <person name="Andreopoulos W.B."/>
            <person name="Clum A."/>
            <person name="Lindquist E."/>
            <person name="Daum C."/>
            <person name="Ramamoorthy G.K."/>
            <person name="Gryganskyi A."/>
            <person name="Culley D."/>
            <person name="Magnuson J.K."/>
            <person name="James T.Y."/>
            <person name="O'Malley M.A."/>
            <person name="Stajich J.E."/>
            <person name="Spatafora J.W."/>
            <person name="Visel A."/>
            <person name="Grigoriev I.V."/>
        </authorList>
    </citation>
    <scope>NUCLEOTIDE SEQUENCE [LARGE SCALE GENOMIC DNA]</scope>
    <source>
        <strain evidence="8 9">NRRL 3301</strain>
    </source>
</reference>
<keyword evidence="1" id="KW-0805">Transcription regulation</keyword>
<keyword evidence="4" id="KW-0539">Nucleus</keyword>
<dbReference type="GO" id="GO:0042795">
    <property type="term" value="P:snRNA transcription by RNA polymerase II"/>
    <property type="evidence" value="ECO:0007669"/>
    <property type="project" value="TreeGrafter"/>
</dbReference>
<proteinExistence type="predicted"/>
<dbReference type="Gene3D" id="1.10.10.60">
    <property type="entry name" value="Homeodomain-like"/>
    <property type="match status" value="1"/>
</dbReference>
<evidence type="ECO:0000259" key="6">
    <source>
        <dbReference type="PROSITE" id="PS50090"/>
    </source>
</evidence>
<dbReference type="PROSITE" id="PS50090">
    <property type="entry name" value="MYB_LIKE"/>
    <property type="match status" value="1"/>
</dbReference>